<dbReference type="Gene3D" id="2.40.160.120">
    <property type="match status" value="1"/>
</dbReference>
<dbReference type="Ensembl" id="ENSLOCT00000016526.1">
    <property type="protein sequence ID" value="ENSLOCP00000016496.1"/>
    <property type="gene ID" value="ENSLOCG00000013354.1"/>
</dbReference>
<dbReference type="Gene3D" id="2.30.29.30">
    <property type="entry name" value="Pleckstrin-homology domain (PH domain)/Phosphotyrosine-binding domain (PTB)"/>
    <property type="match status" value="1"/>
</dbReference>
<reference evidence="18" key="1">
    <citation type="submission" date="2011-12" db="EMBL/GenBank/DDBJ databases">
        <title>The Draft Genome of Lepisosteus oculatus.</title>
        <authorList>
            <consortium name="The Broad Institute Genome Assembly &amp; Analysis Group"/>
            <consortium name="Computational R&amp;D Group"/>
            <consortium name="and Sequencing Platform"/>
            <person name="Di Palma F."/>
            <person name="Alfoldi J."/>
            <person name="Johnson J."/>
            <person name="Berlin A."/>
            <person name="Gnerre S."/>
            <person name="Jaffe D."/>
            <person name="MacCallum I."/>
            <person name="Young S."/>
            <person name="Walker B.J."/>
            <person name="Lander E.S."/>
            <person name="Lindblad-Toh K."/>
        </authorList>
    </citation>
    <scope>NUCLEOTIDE SEQUENCE [LARGE SCALE GENOMIC DNA]</scope>
</reference>
<evidence type="ECO:0000256" key="15">
    <source>
        <dbReference type="SAM" id="MobiDB-lite"/>
    </source>
</evidence>
<evidence type="ECO:0000256" key="7">
    <source>
        <dbReference type="ARBA" id="ARBA00022490"/>
    </source>
</evidence>
<evidence type="ECO:0000256" key="10">
    <source>
        <dbReference type="ARBA" id="ARBA00023055"/>
    </source>
</evidence>
<feature type="region of interest" description="Disordered" evidence="15">
    <location>
        <begin position="476"/>
        <end position="503"/>
    </location>
</feature>
<dbReference type="HOGENOM" id="CLU_007105_4_1_1"/>
<evidence type="ECO:0000256" key="2">
    <source>
        <dbReference type="ARBA" id="ARBA00004514"/>
    </source>
</evidence>
<dbReference type="Pfam" id="PF15409">
    <property type="entry name" value="PH_8"/>
    <property type="match status" value="1"/>
</dbReference>
<evidence type="ECO:0000259" key="16">
    <source>
        <dbReference type="PROSITE" id="PS50003"/>
    </source>
</evidence>
<evidence type="ECO:0000256" key="11">
    <source>
        <dbReference type="ARBA" id="ARBA00023121"/>
    </source>
</evidence>
<dbReference type="Gene3D" id="3.30.70.3490">
    <property type="match status" value="1"/>
</dbReference>
<dbReference type="InterPro" id="IPR041680">
    <property type="entry name" value="PH_8"/>
</dbReference>
<dbReference type="InterPro" id="IPR037239">
    <property type="entry name" value="OSBP_sf"/>
</dbReference>
<dbReference type="AlphaFoldDB" id="W5N787"/>
<evidence type="ECO:0000313" key="17">
    <source>
        <dbReference type="Ensembl" id="ENSLOCP00000016496.1"/>
    </source>
</evidence>
<dbReference type="GO" id="GO:0005789">
    <property type="term" value="C:endoplasmic reticulum membrane"/>
    <property type="evidence" value="ECO:0007669"/>
    <property type="project" value="UniProtKB-SubCell"/>
</dbReference>
<keyword evidence="8" id="KW-0597">Phosphoprotein</keyword>
<dbReference type="eggNOG" id="KOG1737">
    <property type="taxonomic scope" value="Eukaryota"/>
</dbReference>
<evidence type="ECO:0000256" key="1">
    <source>
        <dbReference type="ARBA" id="ARBA00004236"/>
    </source>
</evidence>
<feature type="region of interest" description="Disordered" evidence="15">
    <location>
        <begin position="431"/>
        <end position="451"/>
    </location>
</feature>
<keyword evidence="7" id="KW-0963">Cytoplasm</keyword>
<dbReference type="GO" id="GO:0006699">
    <property type="term" value="P:bile acid biosynthetic process"/>
    <property type="evidence" value="ECO:0007669"/>
    <property type="project" value="UniProtKB-ARBA"/>
</dbReference>
<sequence>LKGLDHIRVDRRSAMNSLEKSPSAWHKPGHSRSSSTASSRHTRQNSRDWEVMEDIHNEDSGVRTVRDVAQPGNYEGYLMKKRKWPLNGWHKRYFVLDRGILKYAKSEQDIIKGKIHGSIDVSLAVMSINKKSKRIDLDAGYSLYHMKAKRPEVFYIWVTKLCAHRVFKKNEAVRLHADVLAALSNGNAPLPSMASLAQSNGSVPGRPLHPQYQAHAARIQQGVNSVPPGVDLKVSTWLQQAQDPECCSQELAQCQADLAQLSQLIQKLESLPQSQPIFENNHRTAGSQYNTLEKVRKKSTKILGNSRSLSRVEALNMVRHSKYPSDRLNASVPSIPDFVRSQAPASLPYPQSTKLQREVCALSYRVHASLKNIFGMLSVERERLQQAWTGPDLHQSTSAQLATLCTTLSELEMQSRLTRVHSLSLSSDSTEESFRTVNQPPPSVAGQRMSVASTPSISESCAEYFDASDVVVCGSSSENEASDDSCLSDVTTSNSDPEEGHSTFTRNYRASLSGASVVATKFAAKVAGRRTSLPAPCPSNSHVGLWNILYNNIGKDLSRVSMPVVLNEPLCFLQRLCEELEYSELLDTANRTDDPYERMVYVAAFAISAYFFGRHRNRYKPFNPVLGETYECVRDDKGFRYVSEQVSHHPPISACHAESENFTFWQDQRWKNKFWGKSVEVIPVGMVNVTLPRYGDHYEWNKVTTCIHNILSQQRWLEHYGEILIRNTQSNVCTCKITFVKSRYWSPEINEVQGSVLDAAGNVVHRFGGLWHEGIICDTLPTPQCVWKPYPVPADYFQCYGFSQYARELNELTPDLRPLLPPTDTRFRPDQRLLEEGKVDEAEKKKDQVEQVQRDRRKVMEKRGEAHIPRFFRKSVDSSGKEVWISNGTYWKIRQEPGFAHTDNLDLW</sequence>
<evidence type="ECO:0000256" key="9">
    <source>
        <dbReference type="ARBA" id="ARBA00022824"/>
    </source>
</evidence>
<keyword evidence="5 14" id="KW-0813">Transport</keyword>
<dbReference type="GO" id="GO:0031965">
    <property type="term" value="C:nuclear membrane"/>
    <property type="evidence" value="ECO:0000318"/>
    <property type="project" value="GO_Central"/>
</dbReference>
<dbReference type="OMA" id="QIELARC"/>
<dbReference type="GO" id="GO:0015485">
    <property type="term" value="F:cholesterol binding"/>
    <property type="evidence" value="ECO:0000318"/>
    <property type="project" value="GO_Central"/>
</dbReference>
<dbReference type="InterPro" id="IPR000648">
    <property type="entry name" value="Oxysterol-bd"/>
</dbReference>
<evidence type="ECO:0000313" key="18">
    <source>
        <dbReference type="Proteomes" id="UP000018468"/>
    </source>
</evidence>
<evidence type="ECO:0000256" key="6">
    <source>
        <dbReference type="ARBA" id="ARBA00022475"/>
    </source>
</evidence>
<keyword evidence="18" id="KW-1185">Reference proteome</keyword>
<evidence type="ECO:0000256" key="13">
    <source>
        <dbReference type="RuleBase" id="RU003844"/>
    </source>
</evidence>
<evidence type="ECO:0000256" key="8">
    <source>
        <dbReference type="ARBA" id="ARBA00022553"/>
    </source>
</evidence>
<dbReference type="InterPro" id="IPR018494">
    <property type="entry name" value="Oxysterol-bd_CS"/>
</dbReference>
<keyword evidence="9" id="KW-0256">Endoplasmic reticulum</keyword>
<evidence type="ECO:0000256" key="4">
    <source>
        <dbReference type="ARBA" id="ARBA00008842"/>
    </source>
</evidence>
<feature type="region of interest" description="Disordered" evidence="15">
    <location>
        <begin position="9"/>
        <end position="47"/>
    </location>
</feature>
<dbReference type="InterPro" id="IPR011993">
    <property type="entry name" value="PH-like_dom_sf"/>
</dbReference>
<dbReference type="SUPFAM" id="SSF50729">
    <property type="entry name" value="PH domain-like"/>
    <property type="match status" value="1"/>
</dbReference>
<keyword evidence="6" id="KW-1003">Cell membrane</keyword>
<dbReference type="SMART" id="SM00233">
    <property type="entry name" value="PH"/>
    <property type="match status" value="1"/>
</dbReference>
<evidence type="ECO:0000256" key="5">
    <source>
        <dbReference type="ARBA" id="ARBA00022448"/>
    </source>
</evidence>
<dbReference type="GO" id="GO:0097038">
    <property type="term" value="C:perinuclear endoplasmic reticulum"/>
    <property type="evidence" value="ECO:0000318"/>
    <property type="project" value="GO_Central"/>
</dbReference>
<dbReference type="PANTHER" id="PTHR10972:SF146">
    <property type="entry name" value="OXYSTEROL-BINDING PROTEIN"/>
    <property type="match status" value="1"/>
</dbReference>
<feature type="domain" description="PH" evidence="16">
    <location>
        <begin position="71"/>
        <end position="166"/>
    </location>
</feature>
<organism evidence="17 18">
    <name type="scientific">Lepisosteus oculatus</name>
    <name type="common">Spotted gar</name>
    <dbReference type="NCBI Taxonomy" id="7918"/>
    <lineage>
        <taxon>Eukaryota</taxon>
        <taxon>Metazoa</taxon>
        <taxon>Chordata</taxon>
        <taxon>Craniata</taxon>
        <taxon>Vertebrata</taxon>
        <taxon>Euteleostomi</taxon>
        <taxon>Actinopterygii</taxon>
        <taxon>Neopterygii</taxon>
        <taxon>Holostei</taxon>
        <taxon>Semionotiformes</taxon>
        <taxon>Lepisosteidae</taxon>
        <taxon>Lepisosteus</taxon>
    </lineage>
</organism>
<accession>W5N787</accession>
<dbReference type="FunFam" id="2.30.29.30:FF:000011">
    <property type="entry name" value="Oxysterol-binding protein"/>
    <property type="match status" value="1"/>
</dbReference>
<dbReference type="STRING" id="7918.ENSLOCP00000016496"/>
<dbReference type="PROSITE" id="PS50003">
    <property type="entry name" value="PH_DOMAIN"/>
    <property type="match status" value="1"/>
</dbReference>
<dbReference type="GeneTree" id="ENSGT00940000157439"/>
<dbReference type="FunFam" id="2.40.160.120:FF:000001">
    <property type="entry name" value="Oxysterol-binding protein"/>
    <property type="match status" value="1"/>
</dbReference>
<dbReference type="PROSITE" id="PS01013">
    <property type="entry name" value="OSBP"/>
    <property type="match status" value="1"/>
</dbReference>
<dbReference type="FunFam" id="3.30.70.3490:FF:000002">
    <property type="entry name" value="Oxysterol-binding protein"/>
    <property type="match status" value="1"/>
</dbReference>
<dbReference type="Pfam" id="PF01237">
    <property type="entry name" value="Oxysterol_BP"/>
    <property type="match status" value="1"/>
</dbReference>
<dbReference type="InterPro" id="IPR001849">
    <property type="entry name" value="PH_domain"/>
</dbReference>
<dbReference type="InParanoid" id="W5N787"/>
<protein>
    <recommendedName>
        <fullName evidence="14">Oxysterol-binding protein</fullName>
    </recommendedName>
</protein>
<dbReference type="GO" id="GO:0005829">
    <property type="term" value="C:cytosol"/>
    <property type="evidence" value="ECO:0000318"/>
    <property type="project" value="GO_Central"/>
</dbReference>
<reference evidence="17" key="2">
    <citation type="submission" date="2025-08" db="UniProtKB">
        <authorList>
            <consortium name="Ensembl"/>
        </authorList>
    </citation>
    <scope>IDENTIFICATION</scope>
</reference>
<keyword evidence="10 14" id="KW-0445">Lipid transport</keyword>
<dbReference type="EMBL" id="AHAT01031062">
    <property type="status" value="NOT_ANNOTATED_CDS"/>
    <property type="molecule type" value="Genomic_DNA"/>
</dbReference>
<proteinExistence type="inferred from homology"/>
<keyword evidence="11" id="KW-0446">Lipid-binding</keyword>
<evidence type="ECO:0000256" key="3">
    <source>
        <dbReference type="ARBA" id="ARBA00004586"/>
    </source>
</evidence>
<comment type="subcellular location">
    <subcellularLocation>
        <location evidence="1">Cell membrane</location>
    </subcellularLocation>
    <subcellularLocation>
        <location evidence="2">Cytoplasm</location>
        <location evidence="2">Cytosol</location>
    </subcellularLocation>
    <subcellularLocation>
        <location evidence="3">Endoplasmic reticulum membrane</location>
    </subcellularLocation>
</comment>
<evidence type="ECO:0000256" key="12">
    <source>
        <dbReference type="ARBA" id="ARBA00023136"/>
    </source>
</evidence>
<dbReference type="CDD" id="cd13287">
    <property type="entry name" value="PH_ORP3_ORP6_ORP7"/>
    <property type="match status" value="1"/>
</dbReference>
<keyword evidence="12" id="KW-0472">Membrane</keyword>
<dbReference type="Bgee" id="ENSLOCG00000013354">
    <property type="expression patterns" value="Expressed in ovary and 5 other cell types or tissues"/>
</dbReference>
<name>W5N787_LEPOC</name>
<reference evidence="17" key="3">
    <citation type="submission" date="2025-09" db="UniProtKB">
        <authorList>
            <consortium name="Ensembl"/>
        </authorList>
    </citation>
    <scope>IDENTIFICATION</scope>
</reference>
<evidence type="ECO:0000256" key="14">
    <source>
        <dbReference type="RuleBase" id="RU003845"/>
    </source>
</evidence>
<dbReference type="GO" id="GO:0120015">
    <property type="term" value="F:sterol transfer activity"/>
    <property type="evidence" value="ECO:0007669"/>
    <property type="project" value="UniProtKB-ARBA"/>
</dbReference>
<dbReference type="Proteomes" id="UP000018468">
    <property type="component" value="Linkage group LG15"/>
</dbReference>
<dbReference type="GO" id="GO:0005886">
    <property type="term" value="C:plasma membrane"/>
    <property type="evidence" value="ECO:0000318"/>
    <property type="project" value="GO_Central"/>
</dbReference>
<comment type="similarity">
    <text evidence="4 13">Belongs to the OSBP family.</text>
</comment>
<dbReference type="SUPFAM" id="SSF144000">
    <property type="entry name" value="Oxysterol-binding protein-like"/>
    <property type="match status" value="1"/>
</dbReference>
<dbReference type="PANTHER" id="PTHR10972">
    <property type="entry name" value="OXYSTEROL-BINDING PROTEIN-RELATED"/>
    <property type="match status" value="1"/>
</dbReference>